<dbReference type="PROSITE" id="PS51318">
    <property type="entry name" value="TAT"/>
    <property type="match status" value="1"/>
</dbReference>
<dbReference type="PANTHER" id="PTHR43818:SF5">
    <property type="entry name" value="OXIDOREDUCTASE FAMILY PROTEIN"/>
    <property type="match status" value="1"/>
</dbReference>
<proteinExistence type="predicted"/>
<evidence type="ECO:0000313" key="4">
    <source>
        <dbReference type="EMBL" id="AWI08226.1"/>
    </source>
</evidence>
<dbReference type="SUPFAM" id="SSF55347">
    <property type="entry name" value="Glyceraldehyde-3-phosphate dehydrogenase-like, C-terminal domain"/>
    <property type="match status" value="1"/>
</dbReference>
<dbReference type="OrthoDB" id="9801953at2"/>
<dbReference type="KEGG" id="elut:CKA38_02160"/>
<dbReference type="Pfam" id="PF22725">
    <property type="entry name" value="GFO_IDH_MocA_C3"/>
    <property type="match status" value="1"/>
</dbReference>
<feature type="domain" description="Gfo/Idh/MocA-like oxidoreductase N-terminal" evidence="2">
    <location>
        <begin position="37"/>
        <end position="167"/>
    </location>
</feature>
<dbReference type="Pfam" id="PF01408">
    <property type="entry name" value="GFO_IDH_MocA"/>
    <property type="match status" value="1"/>
</dbReference>
<keyword evidence="1" id="KW-0732">Signal</keyword>
<feature type="signal peptide" evidence="1">
    <location>
        <begin position="1"/>
        <end position="31"/>
    </location>
</feature>
<accession>A0A2U8E067</accession>
<dbReference type="EMBL" id="CP023004">
    <property type="protein sequence ID" value="AWI08226.1"/>
    <property type="molecule type" value="Genomic_DNA"/>
</dbReference>
<reference evidence="4 5" key="1">
    <citation type="journal article" date="2018" name="Syst. Appl. Microbiol.">
        <title>Ereboglobus luteus gen. nov. sp. nov. from cockroach guts, and new insights into the oxygen relationship of the genera Opitutus and Didymococcus (Verrucomicrobia: Opitutaceae).</title>
        <authorList>
            <person name="Tegtmeier D."/>
            <person name="Belitz A."/>
            <person name="Radek R."/>
            <person name="Heimerl T."/>
            <person name="Brune A."/>
        </authorList>
    </citation>
    <scope>NUCLEOTIDE SEQUENCE [LARGE SCALE GENOMIC DNA]</scope>
    <source>
        <strain evidence="4 5">Ho45</strain>
    </source>
</reference>
<keyword evidence="5" id="KW-1185">Reference proteome</keyword>
<dbReference type="RefSeq" id="WP_108824031.1">
    <property type="nucleotide sequence ID" value="NZ_CP023004.1"/>
</dbReference>
<dbReference type="SUPFAM" id="SSF51735">
    <property type="entry name" value="NAD(P)-binding Rossmann-fold domains"/>
    <property type="match status" value="1"/>
</dbReference>
<dbReference type="InterPro" id="IPR036291">
    <property type="entry name" value="NAD(P)-bd_dom_sf"/>
</dbReference>
<dbReference type="InterPro" id="IPR006311">
    <property type="entry name" value="TAT_signal"/>
</dbReference>
<dbReference type="Proteomes" id="UP000244896">
    <property type="component" value="Chromosome"/>
</dbReference>
<name>A0A2U8E067_9BACT</name>
<dbReference type="InterPro" id="IPR055170">
    <property type="entry name" value="GFO_IDH_MocA-like_dom"/>
</dbReference>
<evidence type="ECO:0000313" key="5">
    <source>
        <dbReference type="Proteomes" id="UP000244896"/>
    </source>
</evidence>
<evidence type="ECO:0000256" key="1">
    <source>
        <dbReference type="SAM" id="SignalP"/>
    </source>
</evidence>
<protein>
    <submittedName>
        <fullName evidence="4">Oxidoreductase</fullName>
    </submittedName>
</protein>
<sequence>MTQLTRRKFLGTAAAISAVPLLTKLPAAAFAAGSDRIKVGVIGTGGRGVGAMRNCLAADPSVVVWALGDVFKDRVDEAREKLIKGSPKSRKPSAPVPSDRFFATPERCFSGFDAYKQVIASGVDLVILAAPPGFRPLHLEAAVNAGKHVFAEKPVAVDPAGVRKVISVGELAKQKRLAIVAGTQRRHAANYLETMRRIHDGAIGELVGGQCYWLQEGLWHRGRNPEWTEMEYQLRNWLYFTWLSGDHIVEQHVHNIDVMNWAFGGPPVKALGMGGRQARTDPKYGDAYDHFSVEFEYANGVRVQSLCRQTPNAQRRVNERVVGTKGYAMADGKIFGANKWKYDGDTPDAFKDEHVDLIRSIRDGNPLNEAKRIAESTLTAILGRTSAYTGKEINYNWILNASKQDLTPSRYELGAAPEVVIPIPGVTPLV</sequence>
<feature type="domain" description="GFO/IDH/MocA-like oxidoreductase" evidence="3">
    <location>
        <begin position="194"/>
        <end position="327"/>
    </location>
</feature>
<dbReference type="Gene3D" id="3.30.360.10">
    <property type="entry name" value="Dihydrodipicolinate Reductase, domain 2"/>
    <property type="match status" value="1"/>
</dbReference>
<dbReference type="AlphaFoldDB" id="A0A2U8E067"/>
<organism evidence="4 5">
    <name type="scientific">Ereboglobus luteus</name>
    <dbReference type="NCBI Taxonomy" id="1796921"/>
    <lineage>
        <taxon>Bacteria</taxon>
        <taxon>Pseudomonadati</taxon>
        <taxon>Verrucomicrobiota</taxon>
        <taxon>Opitutia</taxon>
        <taxon>Opitutales</taxon>
        <taxon>Opitutaceae</taxon>
        <taxon>Ereboglobus</taxon>
    </lineage>
</organism>
<dbReference type="GO" id="GO:0000166">
    <property type="term" value="F:nucleotide binding"/>
    <property type="evidence" value="ECO:0007669"/>
    <property type="project" value="InterPro"/>
</dbReference>
<gene>
    <name evidence="4" type="ORF">CKA38_02160</name>
</gene>
<dbReference type="Gene3D" id="3.40.50.720">
    <property type="entry name" value="NAD(P)-binding Rossmann-like Domain"/>
    <property type="match status" value="1"/>
</dbReference>
<dbReference type="InterPro" id="IPR050463">
    <property type="entry name" value="Gfo/Idh/MocA_oxidrdct_glycsds"/>
</dbReference>
<dbReference type="PANTHER" id="PTHR43818">
    <property type="entry name" value="BCDNA.GH03377"/>
    <property type="match status" value="1"/>
</dbReference>
<evidence type="ECO:0000259" key="3">
    <source>
        <dbReference type="Pfam" id="PF22725"/>
    </source>
</evidence>
<evidence type="ECO:0000259" key="2">
    <source>
        <dbReference type="Pfam" id="PF01408"/>
    </source>
</evidence>
<feature type="chain" id="PRO_5015848409" evidence="1">
    <location>
        <begin position="32"/>
        <end position="430"/>
    </location>
</feature>
<dbReference type="InterPro" id="IPR000683">
    <property type="entry name" value="Gfo/Idh/MocA-like_OxRdtase_N"/>
</dbReference>